<sequence length="66" mass="7552">MKQTSWLPGTLNILLGVFFTYIAIVTVNSNGFGFFTYLLILLATLDIGTGLRMTFAHFRHKKREKK</sequence>
<feature type="transmembrane region" description="Helical" evidence="1">
    <location>
        <begin position="34"/>
        <end position="55"/>
    </location>
</feature>
<proteinExistence type="predicted"/>
<dbReference type="Pfam" id="PF14146">
    <property type="entry name" value="DUF4305"/>
    <property type="match status" value="1"/>
</dbReference>
<comment type="caution">
    <text evidence="2">The sequence shown here is derived from an EMBL/GenBank/DDBJ whole genome shotgun (WGS) entry which is preliminary data.</text>
</comment>
<evidence type="ECO:0000313" key="3">
    <source>
        <dbReference type="Proteomes" id="UP001237207"/>
    </source>
</evidence>
<organism evidence="2 3">
    <name type="scientific">Oikeobacillus pervagus</name>
    <dbReference type="NCBI Taxonomy" id="1325931"/>
    <lineage>
        <taxon>Bacteria</taxon>
        <taxon>Bacillati</taxon>
        <taxon>Bacillota</taxon>
        <taxon>Bacilli</taxon>
        <taxon>Bacillales</taxon>
        <taxon>Bacillaceae</taxon>
        <taxon>Oikeobacillus</taxon>
    </lineage>
</organism>
<dbReference type="RefSeq" id="WP_307258542.1">
    <property type="nucleotide sequence ID" value="NZ_JAUSUC010000052.1"/>
</dbReference>
<evidence type="ECO:0000313" key="2">
    <source>
        <dbReference type="EMBL" id="MDQ0216483.1"/>
    </source>
</evidence>
<dbReference type="Proteomes" id="UP001237207">
    <property type="component" value="Unassembled WGS sequence"/>
</dbReference>
<name>A0AAJ1WKF9_9BACI</name>
<evidence type="ECO:0008006" key="4">
    <source>
        <dbReference type="Google" id="ProtNLM"/>
    </source>
</evidence>
<gene>
    <name evidence="2" type="ORF">J2S13_002942</name>
</gene>
<dbReference type="EMBL" id="JAUSUC010000052">
    <property type="protein sequence ID" value="MDQ0216483.1"/>
    <property type="molecule type" value="Genomic_DNA"/>
</dbReference>
<feature type="transmembrane region" description="Helical" evidence="1">
    <location>
        <begin position="7"/>
        <end position="28"/>
    </location>
</feature>
<protein>
    <recommendedName>
        <fullName evidence="4">DUF4305 domain-containing protein</fullName>
    </recommendedName>
</protein>
<dbReference type="AlphaFoldDB" id="A0AAJ1WKF9"/>
<keyword evidence="3" id="KW-1185">Reference proteome</keyword>
<dbReference type="InterPro" id="IPR025426">
    <property type="entry name" value="DUF4305"/>
</dbReference>
<evidence type="ECO:0000256" key="1">
    <source>
        <dbReference type="SAM" id="Phobius"/>
    </source>
</evidence>
<keyword evidence="1" id="KW-1133">Transmembrane helix</keyword>
<reference evidence="2" key="1">
    <citation type="submission" date="2023-07" db="EMBL/GenBank/DDBJ databases">
        <title>Genomic Encyclopedia of Type Strains, Phase IV (KMG-IV): sequencing the most valuable type-strain genomes for metagenomic binning, comparative biology and taxonomic classification.</title>
        <authorList>
            <person name="Goeker M."/>
        </authorList>
    </citation>
    <scope>NUCLEOTIDE SEQUENCE</scope>
    <source>
        <strain evidence="2">DSM 23947</strain>
    </source>
</reference>
<keyword evidence="1" id="KW-0472">Membrane</keyword>
<keyword evidence="1" id="KW-0812">Transmembrane</keyword>
<accession>A0AAJ1WKF9</accession>